<evidence type="ECO:0000313" key="3">
    <source>
        <dbReference type="Proteomes" id="UP000518887"/>
    </source>
</evidence>
<evidence type="ECO:0008006" key="4">
    <source>
        <dbReference type="Google" id="ProtNLM"/>
    </source>
</evidence>
<evidence type="ECO:0000256" key="1">
    <source>
        <dbReference type="SAM" id="SignalP"/>
    </source>
</evidence>
<sequence length="213" mass="24071">MKRFLALFCALFMISSFAFADDDDADIYDDIDQGEEEDDDITLRTSGNINEAGDQYIKIGLMVTCPLNFGGSFPLYKEGKLATGGAGMIGYHRFITNWWAAGINIYFGYHPTLGENIFTYIPFVVDTTFQPTFKKFEFPITLGVGAAMENYLSRTYFPGLVLRGAAGVFYRATPSWSFGVEGDCMYMPQWYSNPKYNDYGVFGSMLFTARYHF</sequence>
<name>A0A7W8GBB1_9SPIR</name>
<feature type="chain" id="PRO_5030886588" description="Outer membrane protein beta-barrel domain-containing protein" evidence="1">
    <location>
        <begin position="21"/>
        <end position="213"/>
    </location>
</feature>
<dbReference type="Proteomes" id="UP000518887">
    <property type="component" value="Unassembled WGS sequence"/>
</dbReference>
<feature type="signal peptide" evidence="1">
    <location>
        <begin position="1"/>
        <end position="20"/>
    </location>
</feature>
<organism evidence="2 3">
    <name type="scientific">Treponema ruminis</name>
    <dbReference type="NCBI Taxonomy" id="744515"/>
    <lineage>
        <taxon>Bacteria</taxon>
        <taxon>Pseudomonadati</taxon>
        <taxon>Spirochaetota</taxon>
        <taxon>Spirochaetia</taxon>
        <taxon>Spirochaetales</taxon>
        <taxon>Treponemataceae</taxon>
        <taxon>Treponema</taxon>
    </lineage>
</organism>
<keyword evidence="1" id="KW-0732">Signal</keyword>
<dbReference type="EMBL" id="JACHFQ010000010">
    <property type="protein sequence ID" value="MBB5227308.1"/>
    <property type="molecule type" value="Genomic_DNA"/>
</dbReference>
<accession>A0A7W8GBB1</accession>
<dbReference type="AlphaFoldDB" id="A0A7W8GBB1"/>
<protein>
    <recommendedName>
        <fullName evidence="4">Outer membrane protein beta-barrel domain-containing protein</fullName>
    </recommendedName>
</protein>
<dbReference type="RefSeq" id="WP_184661423.1">
    <property type="nucleotide sequence ID" value="NZ_CP031518.1"/>
</dbReference>
<evidence type="ECO:0000313" key="2">
    <source>
        <dbReference type="EMBL" id="MBB5227308.1"/>
    </source>
</evidence>
<gene>
    <name evidence="2" type="ORF">HNP76_002707</name>
</gene>
<comment type="caution">
    <text evidence="2">The sequence shown here is derived from an EMBL/GenBank/DDBJ whole genome shotgun (WGS) entry which is preliminary data.</text>
</comment>
<keyword evidence="3" id="KW-1185">Reference proteome</keyword>
<reference evidence="2 3" key="1">
    <citation type="submission" date="2020-08" db="EMBL/GenBank/DDBJ databases">
        <title>Genomic Encyclopedia of Type Strains, Phase IV (KMG-IV): sequencing the most valuable type-strain genomes for metagenomic binning, comparative biology and taxonomic classification.</title>
        <authorList>
            <person name="Goeker M."/>
        </authorList>
    </citation>
    <scope>NUCLEOTIDE SEQUENCE [LARGE SCALE GENOMIC DNA]</scope>
    <source>
        <strain evidence="2 3">DSM 103462</strain>
    </source>
</reference>
<dbReference type="NCBIfam" id="NF047328">
    <property type="entry name" value="OMP_TP0733"/>
    <property type="match status" value="1"/>
</dbReference>
<proteinExistence type="predicted"/>